<evidence type="ECO:0000256" key="6">
    <source>
        <dbReference type="ARBA" id="ARBA00022822"/>
    </source>
</evidence>
<reference evidence="11 12" key="1">
    <citation type="journal article" date="2019" name="Int. J. Syst. Evol. Microbiol.">
        <title>The Global Catalogue of Microorganisms (GCM) 10K type strain sequencing project: providing services to taxonomists for standard genome sequencing and annotation.</title>
        <authorList>
            <consortium name="The Broad Institute Genomics Platform"/>
            <consortium name="The Broad Institute Genome Sequencing Center for Infectious Disease"/>
            <person name="Wu L."/>
            <person name="Ma J."/>
        </authorList>
    </citation>
    <scope>NUCLEOTIDE SEQUENCE [LARGE SCALE GENOMIC DNA]</scope>
    <source>
        <strain evidence="11 12">JCM 11896</strain>
    </source>
</reference>
<dbReference type="RefSeq" id="WP_344020728.1">
    <property type="nucleotide sequence ID" value="NZ_BAAAJK010000006.1"/>
</dbReference>
<comment type="similarity">
    <text evidence="9">Belongs to the TrpF family.</text>
</comment>
<dbReference type="PANTHER" id="PTHR42894:SF1">
    <property type="entry name" value="N-(5'-PHOSPHORIBOSYL)ANTHRANILATE ISOMERASE"/>
    <property type="match status" value="1"/>
</dbReference>
<evidence type="ECO:0000256" key="8">
    <source>
        <dbReference type="ARBA" id="ARBA00023235"/>
    </source>
</evidence>
<dbReference type="InterPro" id="IPR001240">
    <property type="entry name" value="PRAI_dom"/>
</dbReference>
<evidence type="ECO:0000259" key="10">
    <source>
        <dbReference type="PROSITE" id="PS50042"/>
    </source>
</evidence>
<keyword evidence="6 9" id="KW-0822">Tryptophan biosynthesis</keyword>
<evidence type="ECO:0000313" key="11">
    <source>
        <dbReference type="EMBL" id="GAA1386292.1"/>
    </source>
</evidence>
<dbReference type="EMBL" id="BAAAJK010000006">
    <property type="protein sequence ID" value="GAA1386292.1"/>
    <property type="molecule type" value="Genomic_DNA"/>
</dbReference>
<dbReference type="InterPro" id="IPR000595">
    <property type="entry name" value="cNMP-bd_dom"/>
</dbReference>
<evidence type="ECO:0000256" key="5">
    <source>
        <dbReference type="ARBA" id="ARBA00022605"/>
    </source>
</evidence>
<sequence length="202" mass="21444">MFVKVCGLRSVDDVRAAGAAGADAVGFVLHPASPRYVDPELARELVAHVPEPVLSVVVVAEHAADDAARITREIGADVLQLHGGYTAEDFARVAGRGVRSWRATSLADDPQPRVGRFGEEALLLDSPRAGSGETWDVEALDPPPAGHWLLAGGLDPDNVAGAIRRIRPWGVDVSSGVERTRGVKDHSRIAEFVAAARSVHTR</sequence>
<evidence type="ECO:0000256" key="3">
    <source>
        <dbReference type="ARBA" id="ARBA00012572"/>
    </source>
</evidence>
<comment type="catalytic activity">
    <reaction evidence="1 9">
        <text>N-(5-phospho-beta-D-ribosyl)anthranilate = 1-(2-carboxyphenylamino)-1-deoxy-D-ribulose 5-phosphate</text>
        <dbReference type="Rhea" id="RHEA:21540"/>
        <dbReference type="ChEBI" id="CHEBI:18277"/>
        <dbReference type="ChEBI" id="CHEBI:58613"/>
        <dbReference type="EC" id="5.3.1.24"/>
    </reaction>
</comment>
<dbReference type="SUPFAM" id="SSF51366">
    <property type="entry name" value="Ribulose-phoshate binding barrel"/>
    <property type="match status" value="1"/>
</dbReference>
<dbReference type="GO" id="GO:0016853">
    <property type="term" value="F:isomerase activity"/>
    <property type="evidence" value="ECO:0007669"/>
    <property type="project" value="UniProtKB-KW"/>
</dbReference>
<comment type="caution">
    <text evidence="11">The sequence shown here is derived from an EMBL/GenBank/DDBJ whole genome shotgun (WGS) entry which is preliminary data.</text>
</comment>
<organism evidence="11 12">
    <name type="scientific">Pseudonocardia kongjuensis</name>
    <dbReference type="NCBI Taxonomy" id="102227"/>
    <lineage>
        <taxon>Bacteria</taxon>
        <taxon>Bacillati</taxon>
        <taxon>Actinomycetota</taxon>
        <taxon>Actinomycetes</taxon>
        <taxon>Pseudonocardiales</taxon>
        <taxon>Pseudonocardiaceae</taxon>
        <taxon>Pseudonocardia</taxon>
    </lineage>
</organism>
<evidence type="ECO:0000313" key="12">
    <source>
        <dbReference type="Proteomes" id="UP001501414"/>
    </source>
</evidence>
<gene>
    <name evidence="9" type="primary">trpF</name>
    <name evidence="11" type="ORF">GCM10009613_20020</name>
</gene>
<dbReference type="EC" id="5.3.1.24" evidence="3 9"/>
<keyword evidence="5 9" id="KW-0028">Amino-acid biosynthesis</keyword>
<evidence type="ECO:0000256" key="2">
    <source>
        <dbReference type="ARBA" id="ARBA00004664"/>
    </source>
</evidence>
<keyword evidence="12" id="KW-1185">Reference proteome</keyword>
<accession>A0ABN1XRB9</accession>
<keyword evidence="7 9" id="KW-0057">Aromatic amino acid biosynthesis</keyword>
<evidence type="ECO:0000256" key="9">
    <source>
        <dbReference type="HAMAP-Rule" id="MF_00135"/>
    </source>
</evidence>
<feature type="domain" description="Cyclic nucleotide-binding" evidence="10">
    <location>
        <begin position="117"/>
        <end position="131"/>
    </location>
</feature>
<evidence type="ECO:0000256" key="4">
    <source>
        <dbReference type="ARBA" id="ARBA00022272"/>
    </source>
</evidence>
<dbReference type="Proteomes" id="UP001501414">
    <property type="component" value="Unassembled WGS sequence"/>
</dbReference>
<evidence type="ECO:0000256" key="1">
    <source>
        <dbReference type="ARBA" id="ARBA00001164"/>
    </source>
</evidence>
<evidence type="ECO:0000256" key="7">
    <source>
        <dbReference type="ARBA" id="ARBA00023141"/>
    </source>
</evidence>
<dbReference type="InterPro" id="IPR044643">
    <property type="entry name" value="TrpF_fam"/>
</dbReference>
<name>A0ABN1XRB9_9PSEU</name>
<dbReference type="Gene3D" id="3.20.20.70">
    <property type="entry name" value="Aldolase class I"/>
    <property type="match status" value="1"/>
</dbReference>
<keyword evidence="8 9" id="KW-0413">Isomerase</keyword>
<comment type="pathway">
    <text evidence="2 9">Amino-acid biosynthesis; L-tryptophan biosynthesis; L-tryptophan from chorismate: step 3/5.</text>
</comment>
<dbReference type="HAMAP" id="MF_00135">
    <property type="entry name" value="PRAI"/>
    <property type="match status" value="1"/>
</dbReference>
<dbReference type="PANTHER" id="PTHR42894">
    <property type="entry name" value="N-(5'-PHOSPHORIBOSYL)ANTHRANILATE ISOMERASE"/>
    <property type="match status" value="1"/>
</dbReference>
<dbReference type="InterPro" id="IPR011060">
    <property type="entry name" value="RibuloseP-bd_barrel"/>
</dbReference>
<protein>
    <recommendedName>
        <fullName evidence="4 9">N-(5'-phosphoribosyl)anthranilate isomerase</fullName>
        <shortName evidence="9">PRAI</shortName>
        <ecNumber evidence="3 9">5.3.1.24</ecNumber>
    </recommendedName>
</protein>
<dbReference type="Pfam" id="PF00697">
    <property type="entry name" value="PRAI"/>
    <property type="match status" value="1"/>
</dbReference>
<dbReference type="InterPro" id="IPR013785">
    <property type="entry name" value="Aldolase_TIM"/>
</dbReference>
<proteinExistence type="inferred from homology"/>
<dbReference type="PROSITE" id="PS50042">
    <property type="entry name" value="CNMP_BINDING_3"/>
    <property type="match status" value="1"/>
</dbReference>
<dbReference type="CDD" id="cd00405">
    <property type="entry name" value="PRAI"/>
    <property type="match status" value="1"/>
</dbReference>